<organism evidence="1 2">
    <name type="scientific">Undibacterium aquatile</name>
    <dbReference type="NCBI Taxonomy" id="1537398"/>
    <lineage>
        <taxon>Bacteria</taxon>
        <taxon>Pseudomonadati</taxon>
        <taxon>Pseudomonadota</taxon>
        <taxon>Betaproteobacteria</taxon>
        <taxon>Burkholderiales</taxon>
        <taxon>Oxalobacteraceae</taxon>
        <taxon>Undibacterium</taxon>
    </lineage>
</organism>
<gene>
    <name evidence="1" type="ORF">H8K26_07885</name>
</gene>
<proteinExistence type="predicted"/>
<comment type="caution">
    <text evidence="1">The sequence shown here is derived from an EMBL/GenBank/DDBJ whole genome shotgun (WGS) entry which is preliminary data.</text>
</comment>
<dbReference type="RefSeq" id="WP_190478602.1">
    <property type="nucleotide sequence ID" value="NZ_JACOFT010000002.1"/>
</dbReference>
<evidence type="ECO:0000313" key="1">
    <source>
        <dbReference type="EMBL" id="MBC3811361.1"/>
    </source>
</evidence>
<dbReference type="EMBL" id="JACOFT010000002">
    <property type="protein sequence ID" value="MBC3811361.1"/>
    <property type="molecule type" value="Genomic_DNA"/>
</dbReference>
<keyword evidence="2" id="KW-1185">Reference proteome</keyword>
<dbReference type="Proteomes" id="UP000637632">
    <property type="component" value="Unassembled WGS sequence"/>
</dbReference>
<reference evidence="1 2" key="1">
    <citation type="submission" date="2020-08" db="EMBL/GenBank/DDBJ databases">
        <title>Novel species isolated from subtropical streams in China.</title>
        <authorList>
            <person name="Lu H."/>
        </authorList>
    </citation>
    <scope>NUCLEOTIDE SEQUENCE [LARGE SCALE GENOMIC DNA]</scope>
    <source>
        <strain evidence="1 2">CCTCC AB 2015119</strain>
    </source>
</reference>
<evidence type="ECO:0000313" key="2">
    <source>
        <dbReference type="Proteomes" id="UP000637632"/>
    </source>
</evidence>
<accession>A0ABR6XES9</accession>
<protein>
    <submittedName>
        <fullName evidence="1">Uncharacterized protein</fullName>
    </submittedName>
</protein>
<name>A0ABR6XES9_9BURK</name>
<sequence length="63" mass="7319">MHKPDVTRADLELVYAKLRIKNQSLDDMLKNPALKKTLENSARLQKKRDAIFDPLAVRSRNED</sequence>